<dbReference type="Proteomes" id="UP001432027">
    <property type="component" value="Unassembled WGS sequence"/>
</dbReference>
<keyword evidence="8" id="KW-1185">Reference proteome</keyword>
<reference evidence="7" key="1">
    <citation type="submission" date="2023-10" db="EMBL/GenBank/DDBJ databases">
        <title>Genome assembly of Pristionchus species.</title>
        <authorList>
            <person name="Yoshida K."/>
            <person name="Sommer R.J."/>
        </authorList>
    </citation>
    <scope>NUCLEOTIDE SEQUENCE</scope>
    <source>
        <strain evidence="7">RS0144</strain>
    </source>
</reference>
<dbReference type="GO" id="GO:0052689">
    <property type="term" value="F:carboxylic ester hydrolase activity"/>
    <property type="evidence" value="ECO:0007669"/>
    <property type="project" value="UniProtKB-KW"/>
</dbReference>
<keyword evidence="5" id="KW-0472">Membrane</keyword>
<evidence type="ECO:0000256" key="5">
    <source>
        <dbReference type="SAM" id="Phobius"/>
    </source>
</evidence>
<evidence type="ECO:0000313" key="8">
    <source>
        <dbReference type="Proteomes" id="UP001432027"/>
    </source>
</evidence>
<dbReference type="InterPro" id="IPR002018">
    <property type="entry name" value="CarbesteraseB"/>
</dbReference>
<comment type="similarity">
    <text evidence="1 4">Belongs to the type-B carboxylesterase/lipase family.</text>
</comment>
<evidence type="ECO:0000256" key="2">
    <source>
        <dbReference type="ARBA" id="ARBA00022487"/>
    </source>
</evidence>
<feature type="transmembrane region" description="Helical" evidence="5">
    <location>
        <begin position="384"/>
        <end position="405"/>
    </location>
</feature>
<dbReference type="AlphaFoldDB" id="A0AAV5SGF3"/>
<feature type="domain" description="Carboxylesterase type B" evidence="6">
    <location>
        <begin position="2"/>
        <end position="318"/>
    </location>
</feature>
<evidence type="ECO:0000256" key="4">
    <source>
        <dbReference type="RuleBase" id="RU361235"/>
    </source>
</evidence>
<name>A0AAV5SGF3_9BILA</name>
<dbReference type="InterPro" id="IPR019826">
    <property type="entry name" value="Carboxylesterase_B_AS"/>
</dbReference>
<proteinExistence type="inferred from homology"/>
<dbReference type="InterPro" id="IPR029058">
    <property type="entry name" value="AB_hydrolase_fold"/>
</dbReference>
<dbReference type="PROSITE" id="PS00122">
    <property type="entry name" value="CARBOXYLESTERASE_B_1"/>
    <property type="match status" value="1"/>
</dbReference>
<feature type="non-terminal residue" evidence="7">
    <location>
        <position position="1"/>
    </location>
</feature>
<dbReference type="EC" id="3.1.1.-" evidence="4"/>
<dbReference type="PANTHER" id="PTHR45580">
    <property type="entry name" value="PROTEIN CBG05369"/>
    <property type="match status" value="1"/>
</dbReference>
<sequence length="413" mass="46467">AYRLGMFGAIALGDENAVPANLATYDMLAALSFTRDEIGQFGGDKERITLLGHSAGAKYALMIAFSPGISKPGEKRFVNGVIAMSGHSGLETQENTVQRSHAVATELGCEGTAREIVDCLRLLDTDTILEAAYKVHGCNIFSEKTPVLATIAGELFPITNEREMRENKDPIRLMIGTTMYEMVGDAPLNRISRVLGVANAKECYEKYLNDTASGAFVTSFEEKSQEFILTAHLYAKYQADIGGEAYLYEYDYPVHATHTDDAYFVLGFHEFEMDENEKWMDRAYPRYYANFINGRRPAQDWYPVKPNLMNYYSVNRSIVDDVFPHMKFGYQNDLVQYYDGLIKYDNALTLANFMAANAPVEYKSLNFNGDVQDFFESLTIVDGLIFFCFLLGALCLLCCICKCFTRIFCCCCR</sequence>
<evidence type="ECO:0000256" key="3">
    <source>
        <dbReference type="ARBA" id="ARBA00022801"/>
    </source>
</evidence>
<organism evidence="7 8">
    <name type="scientific">Pristionchus entomophagus</name>
    <dbReference type="NCBI Taxonomy" id="358040"/>
    <lineage>
        <taxon>Eukaryota</taxon>
        <taxon>Metazoa</taxon>
        <taxon>Ecdysozoa</taxon>
        <taxon>Nematoda</taxon>
        <taxon>Chromadorea</taxon>
        <taxon>Rhabditida</taxon>
        <taxon>Rhabditina</taxon>
        <taxon>Diplogasteromorpha</taxon>
        <taxon>Diplogasteroidea</taxon>
        <taxon>Neodiplogasteridae</taxon>
        <taxon>Pristionchus</taxon>
    </lineage>
</organism>
<keyword evidence="2" id="KW-0719">Serine esterase</keyword>
<keyword evidence="5" id="KW-0812">Transmembrane</keyword>
<accession>A0AAV5SGF3</accession>
<protein>
    <recommendedName>
        <fullName evidence="4">Carboxylic ester hydrolase</fullName>
        <ecNumber evidence="4">3.1.1.-</ecNumber>
    </recommendedName>
</protein>
<dbReference type="SUPFAM" id="SSF53474">
    <property type="entry name" value="alpha/beta-Hydrolases"/>
    <property type="match status" value="1"/>
</dbReference>
<comment type="caution">
    <text evidence="7">The sequence shown here is derived from an EMBL/GenBank/DDBJ whole genome shotgun (WGS) entry which is preliminary data.</text>
</comment>
<evidence type="ECO:0000256" key="1">
    <source>
        <dbReference type="ARBA" id="ARBA00005964"/>
    </source>
</evidence>
<dbReference type="Pfam" id="PF00135">
    <property type="entry name" value="COesterase"/>
    <property type="match status" value="1"/>
</dbReference>
<evidence type="ECO:0000259" key="6">
    <source>
        <dbReference type="Pfam" id="PF00135"/>
    </source>
</evidence>
<dbReference type="Gene3D" id="3.40.50.1820">
    <property type="entry name" value="alpha/beta hydrolase"/>
    <property type="match status" value="1"/>
</dbReference>
<keyword evidence="5" id="KW-1133">Transmembrane helix</keyword>
<dbReference type="PANTHER" id="PTHR45580:SF6">
    <property type="entry name" value="CARBOXYLESTERASE TYPE B DOMAIN-CONTAINING PROTEIN"/>
    <property type="match status" value="1"/>
</dbReference>
<gene>
    <name evidence="7" type="ORF">PENTCL1PPCAC_931</name>
</gene>
<keyword evidence="3 4" id="KW-0378">Hydrolase</keyword>
<evidence type="ECO:0000313" key="7">
    <source>
        <dbReference type="EMBL" id="GMS78756.1"/>
    </source>
</evidence>
<dbReference type="EMBL" id="BTSX01000001">
    <property type="protein sequence ID" value="GMS78756.1"/>
    <property type="molecule type" value="Genomic_DNA"/>
</dbReference>